<feature type="compositionally biased region" description="Basic and acidic residues" evidence="6">
    <location>
        <begin position="379"/>
        <end position="394"/>
    </location>
</feature>
<accession>A0A5N5DRX3</accession>
<keyword evidence="4 7" id="KW-0472">Membrane</keyword>
<evidence type="ECO:0000259" key="8">
    <source>
        <dbReference type="Pfam" id="PF20684"/>
    </source>
</evidence>
<dbReference type="InterPro" id="IPR052337">
    <property type="entry name" value="SAT4-like"/>
</dbReference>
<feature type="transmembrane region" description="Helical" evidence="7">
    <location>
        <begin position="43"/>
        <end position="66"/>
    </location>
</feature>
<evidence type="ECO:0000313" key="9">
    <source>
        <dbReference type="EMBL" id="KAB2580758.1"/>
    </source>
</evidence>
<dbReference type="PANTHER" id="PTHR33048:SF96">
    <property type="entry name" value="INTEGRAL MEMBRANE PROTEIN"/>
    <property type="match status" value="1"/>
</dbReference>
<dbReference type="AlphaFoldDB" id="A0A5N5DRX3"/>
<keyword evidence="10" id="KW-1185">Reference proteome</keyword>
<comment type="caution">
    <text evidence="9">The sequence shown here is derived from an EMBL/GenBank/DDBJ whole genome shotgun (WGS) entry which is preliminary data.</text>
</comment>
<gene>
    <name evidence="9" type="ORF">DBV05_g555</name>
</gene>
<evidence type="ECO:0000256" key="7">
    <source>
        <dbReference type="SAM" id="Phobius"/>
    </source>
</evidence>
<proteinExistence type="inferred from homology"/>
<evidence type="ECO:0000313" key="10">
    <source>
        <dbReference type="Proteomes" id="UP000325902"/>
    </source>
</evidence>
<comment type="similarity">
    <text evidence="5">Belongs to the SAT4 family.</text>
</comment>
<dbReference type="Proteomes" id="UP000325902">
    <property type="component" value="Unassembled WGS sequence"/>
</dbReference>
<comment type="subcellular location">
    <subcellularLocation>
        <location evidence="1">Membrane</location>
        <topology evidence="1">Multi-pass membrane protein</topology>
    </subcellularLocation>
</comment>
<dbReference type="PANTHER" id="PTHR33048">
    <property type="entry name" value="PTH11-LIKE INTEGRAL MEMBRANE PROTEIN (AFU_ORTHOLOGUE AFUA_5G11245)"/>
    <property type="match status" value="1"/>
</dbReference>
<evidence type="ECO:0000256" key="6">
    <source>
        <dbReference type="SAM" id="MobiDB-lite"/>
    </source>
</evidence>
<feature type="transmembrane region" description="Helical" evidence="7">
    <location>
        <begin position="224"/>
        <end position="244"/>
    </location>
</feature>
<keyword evidence="2 7" id="KW-0812">Transmembrane</keyword>
<name>A0A5N5DRX3_9PEZI</name>
<feature type="region of interest" description="Disordered" evidence="6">
    <location>
        <begin position="295"/>
        <end position="344"/>
    </location>
</feature>
<feature type="transmembrane region" description="Helical" evidence="7">
    <location>
        <begin position="12"/>
        <end position="31"/>
    </location>
</feature>
<feature type="region of interest" description="Disordered" evidence="6">
    <location>
        <begin position="358"/>
        <end position="446"/>
    </location>
</feature>
<reference evidence="9 10" key="1">
    <citation type="journal article" date="2019" name="Sci. Rep.">
        <title>A multi-omics analysis of the grapevine pathogen Lasiodiplodia theobromae reveals that temperature affects the expression of virulence- and pathogenicity-related genes.</title>
        <authorList>
            <person name="Felix C."/>
            <person name="Meneses R."/>
            <person name="Goncalves M.F.M."/>
            <person name="Tilleman L."/>
            <person name="Duarte A.S."/>
            <person name="Jorrin-Novo J.V."/>
            <person name="Van de Peer Y."/>
            <person name="Deforce D."/>
            <person name="Van Nieuwerburgh F."/>
            <person name="Esteves A.C."/>
            <person name="Alves A."/>
        </authorList>
    </citation>
    <scope>NUCLEOTIDE SEQUENCE [LARGE SCALE GENOMIC DNA]</scope>
    <source>
        <strain evidence="9 10">LA-SOL3</strain>
    </source>
</reference>
<feature type="domain" description="Rhodopsin" evidence="8">
    <location>
        <begin position="27"/>
        <end position="285"/>
    </location>
</feature>
<evidence type="ECO:0000256" key="3">
    <source>
        <dbReference type="ARBA" id="ARBA00022989"/>
    </source>
</evidence>
<dbReference type="OrthoDB" id="3923077at2759"/>
<feature type="compositionally biased region" description="Basic and acidic residues" evidence="6">
    <location>
        <begin position="414"/>
        <end position="446"/>
    </location>
</feature>
<protein>
    <recommendedName>
        <fullName evidence="8">Rhodopsin domain-containing protein</fullName>
    </recommendedName>
</protein>
<dbReference type="EMBL" id="VCHE01000002">
    <property type="protein sequence ID" value="KAB2580758.1"/>
    <property type="molecule type" value="Genomic_DNA"/>
</dbReference>
<dbReference type="InterPro" id="IPR049326">
    <property type="entry name" value="Rhodopsin_dom_fungi"/>
</dbReference>
<dbReference type="Pfam" id="PF20684">
    <property type="entry name" value="Fung_rhodopsin"/>
    <property type="match status" value="1"/>
</dbReference>
<organism evidence="9 10">
    <name type="scientific">Lasiodiplodia theobromae</name>
    <dbReference type="NCBI Taxonomy" id="45133"/>
    <lineage>
        <taxon>Eukaryota</taxon>
        <taxon>Fungi</taxon>
        <taxon>Dikarya</taxon>
        <taxon>Ascomycota</taxon>
        <taxon>Pezizomycotina</taxon>
        <taxon>Dothideomycetes</taxon>
        <taxon>Dothideomycetes incertae sedis</taxon>
        <taxon>Botryosphaeriales</taxon>
        <taxon>Botryosphaeriaceae</taxon>
        <taxon>Lasiodiplodia</taxon>
    </lineage>
</organism>
<evidence type="ECO:0000256" key="2">
    <source>
        <dbReference type="ARBA" id="ARBA00022692"/>
    </source>
</evidence>
<keyword evidence="3 7" id="KW-1133">Transmembrane helix</keyword>
<dbReference type="GO" id="GO:0016020">
    <property type="term" value="C:membrane"/>
    <property type="evidence" value="ECO:0007669"/>
    <property type="project" value="UniProtKB-SubCell"/>
</dbReference>
<evidence type="ECO:0000256" key="4">
    <source>
        <dbReference type="ARBA" id="ARBA00023136"/>
    </source>
</evidence>
<feature type="transmembrane region" description="Helical" evidence="7">
    <location>
        <begin position="104"/>
        <end position="128"/>
    </location>
</feature>
<evidence type="ECO:0000256" key="1">
    <source>
        <dbReference type="ARBA" id="ARBA00004141"/>
    </source>
</evidence>
<feature type="transmembrane region" description="Helical" evidence="7">
    <location>
        <begin position="135"/>
        <end position="160"/>
    </location>
</feature>
<sequence>MAGENRGPELLVVTAVMVSMAFVSTVLRCFVRLVMVKAWGIDDWFMVAATLTHIMFATCVIGGIHYGTGRHMNELDPHDSEKAMRVTTLCSPSASNFTDSVAQYWWLCYVAYCLTMISAKISIGYFLLRLTVHRIHVLIIWGVMSLTVLTGAVFFFVTLFQCNPVSYFWTQTVGAPGTCIPVEVIIALTYLYGSISAICDFTFGILPIFLIWNLNMRKSIKVALVPILSMACIASSAVLVRMAYVQDFKDPDFLYATVDIAIWSDTEQGLAITAGSLATLRPLFRAVTSKFGSYGTTGGTPNPSGHLKTPGGSQAHKLQQTVWPSDHSRARNNSQGGPWSMLRTEHGDEFELVTKITKTSGGEGSPSPPGSAEGIKGGIVRETEVTTVVEERRLGHGAGDDGAGGKRKSWWRGGGRERSSSDKEDSESQKELNAVARERREPGDYV</sequence>
<feature type="transmembrane region" description="Helical" evidence="7">
    <location>
        <begin position="190"/>
        <end position="212"/>
    </location>
</feature>
<evidence type="ECO:0000256" key="5">
    <source>
        <dbReference type="ARBA" id="ARBA00038359"/>
    </source>
</evidence>